<protein>
    <submittedName>
        <fullName evidence="2">DUF4363 family protein</fullName>
    </submittedName>
</protein>
<dbReference type="EMBL" id="JBCITK010000001">
    <property type="protein sequence ID" value="MEN0642384.1"/>
    <property type="molecule type" value="Genomic_DNA"/>
</dbReference>
<evidence type="ECO:0000256" key="1">
    <source>
        <dbReference type="SAM" id="SignalP"/>
    </source>
</evidence>
<reference evidence="2 3" key="1">
    <citation type="submission" date="2024-03" db="EMBL/GenBank/DDBJ databases">
        <title>Bacilli Hybrid Assemblies.</title>
        <authorList>
            <person name="Kovac J."/>
        </authorList>
    </citation>
    <scope>NUCLEOTIDE SEQUENCE [LARGE SCALE GENOMIC DNA]</scope>
    <source>
        <strain evidence="2 3">FSL R7-0666</strain>
    </source>
</reference>
<dbReference type="InterPro" id="IPR025373">
    <property type="entry name" value="DUF4363"/>
</dbReference>
<accession>A0ABU9VEX8</accession>
<dbReference type="PROSITE" id="PS51257">
    <property type="entry name" value="PROKAR_LIPOPROTEIN"/>
    <property type="match status" value="1"/>
</dbReference>
<evidence type="ECO:0000313" key="3">
    <source>
        <dbReference type="Proteomes" id="UP001418796"/>
    </source>
</evidence>
<dbReference type="RefSeq" id="WP_343129513.1">
    <property type="nucleotide sequence ID" value="NZ_JBCITK010000001.1"/>
</dbReference>
<organism evidence="2 3">
    <name type="scientific">Alkalicoccobacillus gibsonii</name>
    <dbReference type="NCBI Taxonomy" id="79881"/>
    <lineage>
        <taxon>Bacteria</taxon>
        <taxon>Bacillati</taxon>
        <taxon>Bacillota</taxon>
        <taxon>Bacilli</taxon>
        <taxon>Bacillales</taxon>
        <taxon>Bacillaceae</taxon>
        <taxon>Alkalicoccobacillus</taxon>
    </lineage>
</organism>
<feature type="chain" id="PRO_5047221643" evidence="1">
    <location>
        <begin position="21"/>
        <end position="113"/>
    </location>
</feature>
<comment type="caution">
    <text evidence="2">The sequence shown here is derived from an EMBL/GenBank/DDBJ whole genome shotgun (WGS) entry which is preliminary data.</text>
</comment>
<gene>
    <name evidence="2" type="ORF">MKY91_04305</name>
</gene>
<dbReference type="Pfam" id="PF14276">
    <property type="entry name" value="DUF4363"/>
    <property type="match status" value="1"/>
</dbReference>
<dbReference type="Proteomes" id="UP001418796">
    <property type="component" value="Unassembled WGS sequence"/>
</dbReference>
<keyword evidence="1" id="KW-0732">Signal</keyword>
<proteinExistence type="predicted"/>
<feature type="signal peptide" evidence="1">
    <location>
        <begin position="1"/>
        <end position="20"/>
    </location>
</feature>
<name>A0ABU9VEX8_9BACI</name>
<evidence type="ECO:0000313" key="2">
    <source>
        <dbReference type="EMBL" id="MEN0642384.1"/>
    </source>
</evidence>
<keyword evidence="3" id="KW-1185">Reference proteome</keyword>
<sequence>MVRRKMIVSLMMITLLTACGNVVGSHAFYVVLDHIEEALEQSDWDQLDQYASQFEETYAQNKWKLQLIGDEGEYEGLYESIQKLIAGVKEKDSTIVRLELASARALVSDIYSL</sequence>